<feature type="active site" description="Proton donor/acceptor" evidence="7">
    <location>
        <position position="264"/>
    </location>
</feature>
<evidence type="ECO:0000313" key="10">
    <source>
        <dbReference type="Proteomes" id="UP001597045"/>
    </source>
</evidence>
<dbReference type="PANTHER" id="PTHR30582">
    <property type="entry name" value="L,D-TRANSPEPTIDASE"/>
    <property type="match status" value="1"/>
</dbReference>
<evidence type="ECO:0000256" key="1">
    <source>
        <dbReference type="ARBA" id="ARBA00004752"/>
    </source>
</evidence>
<dbReference type="Gene3D" id="2.60.40.3780">
    <property type="match status" value="1"/>
</dbReference>
<dbReference type="EMBL" id="JBHTIS010000761">
    <property type="protein sequence ID" value="MFD1046713.1"/>
    <property type="molecule type" value="Genomic_DNA"/>
</dbReference>
<feature type="active site" description="Nucleophile" evidence="7">
    <location>
        <position position="282"/>
    </location>
</feature>
<accession>A0ABW3M800</accession>
<evidence type="ECO:0000256" key="2">
    <source>
        <dbReference type="ARBA" id="ARBA00022679"/>
    </source>
</evidence>
<evidence type="ECO:0000256" key="4">
    <source>
        <dbReference type="ARBA" id="ARBA00022984"/>
    </source>
</evidence>
<dbReference type="Gene3D" id="2.60.40.3710">
    <property type="match status" value="1"/>
</dbReference>
<evidence type="ECO:0000313" key="9">
    <source>
        <dbReference type="EMBL" id="MFD1046713.1"/>
    </source>
</evidence>
<proteinExistence type="predicted"/>
<dbReference type="Proteomes" id="UP001597045">
    <property type="component" value="Unassembled WGS sequence"/>
</dbReference>
<dbReference type="Pfam" id="PF17964">
    <property type="entry name" value="Big_10"/>
    <property type="match status" value="1"/>
</dbReference>
<keyword evidence="5" id="KW-0012">Acyltransferase</keyword>
<keyword evidence="10" id="KW-1185">Reference proteome</keyword>
<keyword evidence="3 7" id="KW-0133">Cell shape</keyword>
<name>A0ABW3M800_9PSEU</name>
<feature type="domain" description="L,D-TPase catalytic" evidence="8">
    <location>
        <begin position="185"/>
        <end position="306"/>
    </location>
</feature>
<dbReference type="InterPro" id="IPR041280">
    <property type="entry name" value="Big_10"/>
</dbReference>
<dbReference type="PROSITE" id="PS52029">
    <property type="entry name" value="LD_TPASE"/>
    <property type="match status" value="1"/>
</dbReference>
<evidence type="ECO:0000256" key="3">
    <source>
        <dbReference type="ARBA" id="ARBA00022960"/>
    </source>
</evidence>
<dbReference type="CDD" id="cd16913">
    <property type="entry name" value="YkuD_like"/>
    <property type="match status" value="1"/>
</dbReference>
<keyword evidence="2" id="KW-0808">Transferase</keyword>
<keyword evidence="4 7" id="KW-0573">Peptidoglycan synthesis</keyword>
<reference evidence="10" key="1">
    <citation type="journal article" date="2019" name="Int. J. Syst. Evol. Microbiol.">
        <title>The Global Catalogue of Microorganisms (GCM) 10K type strain sequencing project: providing services to taxonomists for standard genome sequencing and annotation.</title>
        <authorList>
            <consortium name="The Broad Institute Genomics Platform"/>
            <consortium name="The Broad Institute Genome Sequencing Center for Infectious Disease"/>
            <person name="Wu L."/>
            <person name="Ma J."/>
        </authorList>
    </citation>
    <scope>NUCLEOTIDE SEQUENCE [LARGE SCALE GENOMIC DNA]</scope>
    <source>
        <strain evidence="10">JCM 31486</strain>
    </source>
</reference>
<dbReference type="InterPro" id="IPR038063">
    <property type="entry name" value="Transpep_catalytic_dom"/>
</dbReference>
<sequence length="340" mass="36741">AADASPKGPITVAVSSGSIGSVQLTNPEGKQVKGEVSADKKTWTATEQLGYGKTYTWSGTATGGNGQQLPITGSFTTVKPKSTVSGQLNVGDNQQYGIAMPISITFSAKVTDKASVEKALKVETSVPTEGSWAWLDDRTVHWRPKAYWKPDTKVTVTAGLYGTSFGNGVYGKDDVTSTFTIGREQTVEGNTQTHRLVIKRGGEVIHDFPASFGLDSDPGRVSKSGIHVVMEKYEIKKMTNEKYDYRDVPVPWAVRISNNGEFIHGLQASVPNQGKRNVSHGCTNLSPANAKIYYDSVLPGDPVDIEGSSQKLSAADGNYYDWAISWEDWTAKSALIPRRA</sequence>
<organism evidence="9 10">
    <name type="scientific">Kibdelosporangium lantanae</name>
    <dbReference type="NCBI Taxonomy" id="1497396"/>
    <lineage>
        <taxon>Bacteria</taxon>
        <taxon>Bacillati</taxon>
        <taxon>Actinomycetota</taxon>
        <taxon>Actinomycetes</taxon>
        <taxon>Pseudonocardiales</taxon>
        <taxon>Pseudonocardiaceae</taxon>
        <taxon>Kibdelosporangium</taxon>
    </lineage>
</organism>
<dbReference type="Gene3D" id="2.40.440.10">
    <property type="entry name" value="L,D-transpeptidase catalytic domain-like"/>
    <property type="match status" value="1"/>
</dbReference>
<dbReference type="InterPro" id="IPR050979">
    <property type="entry name" value="LD-transpeptidase"/>
</dbReference>
<dbReference type="CDD" id="cd13432">
    <property type="entry name" value="LDT_IgD_like_2"/>
    <property type="match status" value="1"/>
</dbReference>
<gene>
    <name evidence="9" type="ORF">ACFQ1S_14695</name>
</gene>
<dbReference type="InterPro" id="IPR005490">
    <property type="entry name" value="LD_TPept_cat_dom"/>
</dbReference>
<feature type="non-terminal residue" evidence="9">
    <location>
        <position position="1"/>
    </location>
</feature>
<dbReference type="SUPFAM" id="SSF141523">
    <property type="entry name" value="L,D-transpeptidase catalytic domain-like"/>
    <property type="match status" value="1"/>
</dbReference>
<dbReference type="Pfam" id="PF03734">
    <property type="entry name" value="YkuD"/>
    <property type="match status" value="1"/>
</dbReference>
<evidence type="ECO:0000256" key="5">
    <source>
        <dbReference type="ARBA" id="ARBA00023315"/>
    </source>
</evidence>
<evidence type="ECO:0000256" key="6">
    <source>
        <dbReference type="ARBA" id="ARBA00023316"/>
    </source>
</evidence>
<dbReference type="PANTHER" id="PTHR30582:SF2">
    <property type="entry name" value="L,D-TRANSPEPTIDASE YCIB-RELATED"/>
    <property type="match status" value="1"/>
</dbReference>
<evidence type="ECO:0000259" key="8">
    <source>
        <dbReference type="PROSITE" id="PS52029"/>
    </source>
</evidence>
<keyword evidence="6 7" id="KW-0961">Cell wall biogenesis/degradation</keyword>
<protein>
    <submittedName>
        <fullName evidence="9">Ig-like domain-containing protein</fullName>
    </submittedName>
</protein>
<comment type="caution">
    <text evidence="9">The sequence shown here is derived from an EMBL/GenBank/DDBJ whole genome shotgun (WGS) entry which is preliminary data.</text>
</comment>
<comment type="pathway">
    <text evidence="1 7">Cell wall biogenesis; peptidoglycan biosynthesis.</text>
</comment>
<evidence type="ECO:0000256" key="7">
    <source>
        <dbReference type="PROSITE-ProRule" id="PRU01373"/>
    </source>
</evidence>